<dbReference type="InterPro" id="IPR036388">
    <property type="entry name" value="WH-like_DNA-bd_sf"/>
</dbReference>
<dbReference type="EMBL" id="CP020330">
    <property type="protein sequence ID" value="AQZ50516.1"/>
    <property type="molecule type" value="Genomic_DNA"/>
</dbReference>
<keyword evidence="6" id="KW-1185">Reference proteome</keyword>
<dbReference type="PRINTS" id="PR00038">
    <property type="entry name" value="HTHLUXR"/>
</dbReference>
<dbReference type="Proteomes" id="UP000191135">
    <property type="component" value="Chromosome"/>
</dbReference>
<dbReference type="Gene3D" id="1.10.10.10">
    <property type="entry name" value="Winged helix-like DNA-binding domain superfamily/Winged helix DNA-binding domain"/>
    <property type="match status" value="1"/>
</dbReference>
<dbReference type="STRING" id="1122214.Mame_01145"/>
<dbReference type="InterPro" id="IPR000792">
    <property type="entry name" value="Tscrpt_reg_LuxR_C"/>
</dbReference>
<dbReference type="InterPro" id="IPR005143">
    <property type="entry name" value="TF_LuxR_autoind-bd_dom"/>
</dbReference>
<dbReference type="Pfam" id="PF00196">
    <property type="entry name" value="GerE"/>
    <property type="match status" value="1"/>
</dbReference>
<dbReference type="InterPro" id="IPR036693">
    <property type="entry name" value="TF_LuxR_autoind-bd_dom_sf"/>
</dbReference>
<reference evidence="5 6" key="1">
    <citation type="submission" date="2017-03" db="EMBL/GenBank/DDBJ databases">
        <title>Foreign affairs: Plasmid Transfer between Roseobacters and Rhizobia.</title>
        <authorList>
            <person name="Bartling P."/>
            <person name="Bunk B."/>
            <person name="Overmann J."/>
            <person name="Brinkmann H."/>
            <person name="Petersen J."/>
        </authorList>
    </citation>
    <scope>NUCLEOTIDE SEQUENCE [LARGE SCALE GENOMIC DNA]</scope>
    <source>
        <strain evidence="5 6">MACL11</strain>
    </source>
</reference>
<evidence type="ECO:0000313" key="6">
    <source>
        <dbReference type="Proteomes" id="UP000191135"/>
    </source>
</evidence>
<evidence type="ECO:0000256" key="1">
    <source>
        <dbReference type="ARBA" id="ARBA00023015"/>
    </source>
</evidence>
<protein>
    <submittedName>
        <fullName evidence="5">Transcriptional activator protein LuxR</fullName>
    </submittedName>
</protein>
<keyword evidence="1" id="KW-0805">Transcription regulation</keyword>
<evidence type="ECO:0000256" key="3">
    <source>
        <dbReference type="ARBA" id="ARBA00023163"/>
    </source>
</evidence>
<evidence type="ECO:0000259" key="4">
    <source>
        <dbReference type="PROSITE" id="PS50043"/>
    </source>
</evidence>
<dbReference type="SUPFAM" id="SSF46894">
    <property type="entry name" value="C-terminal effector domain of the bipartite response regulators"/>
    <property type="match status" value="1"/>
</dbReference>
<keyword evidence="3" id="KW-0804">Transcription</keyword>
<keyword evidence="2" id="KW-0238">DNA-binding</keyword>
<dbReference type="AlphaFoldDB" id="A0A1U9YYJ3"/>
<dbReference type="SUPFAM" id="SSF75516">
    <property type="entry name" value="Pheromone-binding domain of LuxR-like quorum-sensing transcription factors"/>
    <property type="match status" value="1"/>
</dbReference>
<dbReference type="Gene3D" id="3.30.450.80">
    <property type="entry name" value="Transcription factor LuxR-like, autoinducer-binding domain"/>
    <property type="match status" value="1"/>
</dbReference>
<dbReference type="PROSITE" id="PS00622">
    <property type="entry name" value="HTH_LUXR_1"/>
    <property type="match status" value="1"/>
</dbReference>
<dbReference type="Pfam" id="PF03472">
    <property type="entry name" value="Autoind_bind"/>
    <property type="match status" value="1"/>
</dbReference>
<dbReference type="CDD" id="cd06170">
    <property type="entry name" value="LuxR_C_like"/>
    <property type="match status" value="1"/>
</dbReference>
<dbReference type="GO" id="GO:0003677">
    <property type="term" value="F:DNA binding"/>
    <property type="evidence" value="ECO:0007669"/>
    <property type="project" value="UniProtKB-KW"/>
</dbReference>
<evidence type="ECO:0000313" key="5">
    <source>
        <dbReference type="EMBL" id="AQZ50516.1"/>
    </source>
</evidence>
<evidence type="ECO:0000256" key="2">
    <source>
        <dbReference type="ARBA" id="ARBA00023125"/>
    </source>
</evidence>
<sequence length="243" mass="27378">MAEIAMMMDESRILELRARVARSDTTTELIVALGEITSTFGFNHFTLTDIPQSGDALLQSLIHFTSLPYPLIAAYDQAEILQNSAFVRSWRAATSPIEWDIDQFELDDTEAAFGQRLKTIHVRMGVVFTAPDCQPEPLAFLLFGDREPLDDAEKAELDRLAVTACRRFEQLRPVSAHHLKSLSSRELEVIKWTAEGKTSHEIGRILNLSDHTINAYLANAIRKMECVNRAQLVAKAIRLKLIE</sequence>
<gene>
    <name evidence="5" type="primary">luxR</name>
    <name evidence="5" type="ORF">Mame_01145</name>
</gene>
<feature type="domain" description="HTH luxR-type" evidence="4">
    <location>
        <begin position="175"/>
        <end position="240"/>
    </location>
</feature>
<dbReference type="eggNOG" id="COG2197">
    <property type="taxonomic scope" value="Bacteria"/>
</dbReference>
<dbReference type="PANTHER" id="PTHR44688">
    <property type="entry name" value="DNA-BINDING TRANSCRIPTIONAL ACTIVATOR DEVR_DOSR"/>
    <property type="match status" value="1"/>
</dbReference>
<proteinExistence type="predicted"/>
<dbReference type="GO" id="GO:0006355">
    <property type="term" value="P:regulation of DNA-templated transcription"/>
    <property type="evidence" value="ECO:0007669"/>
    <property type="project" value="InterPro"/>
</dbReference>
<organism evidence="5 6">
    <name type="scientific">Martelella mediterranea DSM 17316</name>
    <dbReference type="NCBI Taxonomy" id="1122214"/>
    <lineage>
        <taxon>Bacteria</taxon>
        <taxon>Pseudomonadati</taxon>
        <taxon>Pseudomonadota</taxon>
        <taxon>Alphaproteobacteria</taxon>
        <taxon>Hyphomicrobiales</taxon>
        <taxon>Aurantimonadaceae</taxon>
        <taxon>Martelella</taxon>
    </lineage>
</organism>
<accession>A0A1U9YYJ3</accession>
<dbReference type="PROSITE" id="PS50043">
    <property type="entry name" value="HTH_LUXR_2"/>
    <property type="match status" value="1"/>
</dbReference>
<name>A0A1U9YYJ3_9HYPH</name>
<dbReference type="SMART" id="SM00421">
    <property type="entry name" value="HTH_LUXR"/>
    <property type="match status" value="1"/>
</dbReference>
<dbReference type="InterPro" id="IPR016032">
    <property type="entry name" value="Sig_transdc_resp-reg_C-effctor"/>
</dbReference>
<dbReference type="KEGG" id="mmed:Mame_01145"/>
<dbReference type="PANTHER" id="PTHR44688:SF16">
    <property type="entry name" value="DNA-BINDING TRANSCRIPTIONAL ACTIVATOR DEVR_DOSR"/>
    <property type="match status" value="1"/>
</dbReference>